<accession>A0A382AT14</accession>
<protein>
    <recommendedName>
        <fullName evidence="2">SprT-like domain-containing protein</fullName>
    </recommendedName>
</protein>
<name>A0A382AT14_9ZZZZ</name>
<evidence type="ECO:0008006" key="2">
    <source>
        <dbReference type="Google" id="ProtNLM"/>
    </source>
</evidence>
<reference evidence="1" key="1">
    <citation type="submission" date="2018-05" db="EMBL/GenBank/DDBJ databases">
        <authorList>
            <person name="Lanie J.A."/>
            <person name="Ng W.-L."/>
            <person name="Kazmierczak K.M."/>
            <person name="Andrzejewski T.M."/>
            <person name="Davidsen T.M."/>
            <person name="Wayne K.J."/>
            <person name="Tettelin H."/>
            <person name="Glass J.I."/>
            <person name="Rusch D."/>
            <person name="Podicherti R."/>
            <person name="Tsui H.-C.T."/>
            <person name="Winkler M.E."/>
        </authorList>
    </citation>
    <scope>NUCLEOTIDE SEQUENCE</scope>
</reference>
<dbReference type="EMBL" id="UINC01026658">
    <property type="protein sequence ID" value="SVB04494.1"/>
    <property type="molecule type" value="Genomic_DNA"/>
</dbReference>
<sequence length="130" mass="15460">MIKLKDLLVERIDYQDTAEQLVKDYGLRSKVKVGTVRGGNRGDYDWVKDIINLKKSYPSVKEFIVTVLHEIDHANDRKSMGWKKYEKEYQKAGDIAVNKGRDFHDDNAFEEKAEKWARKEYSRKWKRKFS</sequence>
<organism evidence="1">
    <name type="scientific">marine metagenome</name>
    <dbReference type="NCBI Taxonomy" id="408172"/>
    <lineage>
        <taxon>unclassified sequences</taxon>
        <taxon>metagenomes</taxon>
        <taxon>ecological metagenomes</taxon>
    </lineage>
</organism>
<proteinExistence type="predicted"/>
<dbReference type="AlphaFoldDB" id="A0A382AT14"/>
<gene>
    <name evidence="1" type="ORF">METZ01_LOCUS157348</name>
</gene>
<evidence type="ECO:0000313" key="1">
    <source>
        <dbReference type="EMBL" id="SVB04494.1"/>
    </source>
</evidence>